<organism evidence="7 8">
    <name type="scientific">Diplocloster agilis</name>
    <dbReference type="NCBI Taxonomy" id="2850323"/>
    <lineage>
        <taxon>Bacteria</taxon>
        <taxon>Bacillati</taxon>
        <taxon>Bacillota</taxon>
        <taxon>Clostridia</taxon>
        <taxon>Lachnospirales</taxon>
        <taxon>Lachnospiraceae</taxon>
        <taxon>Diplocloster</taxon>
    </lineage>
</organism>
<dbReference type="GO" id="GO:0046872">
    <property type="term" value="F:metal ion binding"/>
    <property type="evidence" value="ECO:0007669"/>
    <property type="project" value="UniProtKB-UniRule"/>
</dbReference>
<dbReference type="RefSeq" id="WP_238722942.1">
    <property type="nucleotide sequence ID" value="NZ_JAHQCW010000045.1"/>
</dbReference>
<feature type="binding site" evidence="6">
    <location>
        <position position="163"/>
    </location>
    <ligand>
        <name>NAD(+)</name>
        <dbReference type="ChEBI" id="CHEBI:57540"/>
    </ligand>
</feature>
<dbReference type="Pfam" id="PF20143">
    <property type="entry name" value="NAD_kinase_C"/>
    <property type="match status" value="1"/>
</dbReference>
<dbReference type="Pfam" id="PF01513">
    <property type="entry name" value="NAD_kinase"/>
    <property type="match status" value="1"/>
</dbReference>
<dbReference type="HAMAP" id="MF_00361">
    <property type="entry name" value="NAD_kinase"/>
    <property type="match status" value="1"/>
</dbReference>
<gene>
    <name evidence="6" type="primary">nadK</name>
    <name evidence="7" type="ORF">KTH89_20640</name>
</gene>
<keyword evidence="6" id="KW-0067">ATP-binding</keyword>
<comment type="function">
    <text evidence="6">Involved in the regulation of the intracellular balance of NAD and NADP, and is a key enzyme in the biosynthesis of NADP. Catalyzes specifically the phosphorylation on 2'-hydroxyl of the adenosine moiety of NAD to yield NADP.</text>
</comment>
<dbReference type="Gene3D" id="2.60.200.30">
    <property type="entry name" value="Probable inorganic polyphosphate/atp-NAD kinase, domain 2"/>
    <property type="match status" value="1"/>
</dbReference>
<dbReference type="InterPro" id="IPR016064">
    <property type="entry name" value="NAD/diacylglycerol_kinase_sf"/>
</dbReference>
<dbReference type="EMBL" id="JAHQCW010000045">
    <property type="protein sequence ID" value="MBU9738948.1"/>
    <property type="molecule type" value="Genomic_DNA"/>
</dbReference>
<keyword evidence="3 6" id="KW-0521">NADP</keyword>
<name>A0A949NHW7_9FIRM</name>
<dbReference type="GO" id="GO:0006741">
    <property type="term" value="P:NADP+ biosynthetic process"/>
    <property type="evidence" value="ECO:0007669"/>
    <property type="project" value="UniProtKB-UniRule"/>
</dbReference>
<evidence type="ECO:0000256" key="4">
    <source>
        <dbReference type="ARBA" id="ARBA00023027"/>
    </source>
</evidence>
<keyword evidence="2 6" id="KW-0418">Kinase</keyword>
<comment type="similarity">
    <text evidence="6">Belongs to the NAD kinase family.</text>
</comment>
<reference evidence="7" key="1">
    <citation type="submission" date="2021-06" db="EMBL/GenBank/DDBJ databases">
        <title>Description of novel taxa of the family Lachnospiraceae.</title>
        <authorList>
            <person name="Chaplin A.V."/>
            <person name="Sokolova S.R."/>
            <person name="Pikina A.P."/>
            <person name="Korzhanova M."/>
            <person name="Belova V."/>
            <person name="Korostin D."/>
            <person name="Efimov B.A."/>
        </authorList>
    </citation>
    <scope>NUCLEOTIDE SEQUENCE</scope>
    <source>
        <strain evidence="7">ASD5720</strain>
    </source>
</reference>
<evidence type="ECO:0000256" key="5">
    <source>
        <dbReference type="ARBA" id="ARBA00047925"/>
    </source>
</evidence>
<feature type="binding site" evidence="6">
    <location>
        <begin position="133"/>
        <end position="134"/>
    </location>
    <ligand>
        <name>NAD(+)</name>
        <dbReference type="ChEBI" id="CHEBI:57540"/>
    </ligand>
</feature>
<dbReference type="GO" id="GO:0005524">
    <property type="term" value="F:ATP binding"/>
    <property type="evidence" value="ECO:0007669"/>
    <property type="project" value="UniProtKB-KW"/>
</dbReference>
<keyword evidence="4 6" id="KW-0520">NAD</keyword>
<keyword evidence="1 6" id="KW-0808">Transferase</keyword>
<keyword evidence="6" id="KW-0963">Cytoplasm</keyword>
<dbReference type="InterPro" id="IPR002504">
    <property type="entry name" value="NADK"/>
</dbReference>
<dbReference type="GO" id="GO:0003951">
    <property type="term" value="F:NAD+ kinase activity"/>
    <property type="evidence" value="ECO:0007669"/>
    <property type="project" value="UniProtKB-UniRule"/>
</dbReference>
<protein>
    <recommendedName>
        <fullName evidence="6">NAD kinase</fullName>
        <ecNumber evidence="6">2.7.1.23</ecNumber>
    </recommendedName>
    <alternativeName>
        <fullName evidence="6">ATP-dependent NAD kinase</fullName>
    </alternativeName>
</protein>
<proteinExistence type="inferred from homology"/>
<comment type="caution">
    <text evidence="7">The sequence shown here is derived from an EMBL/GenBank/DDBJ whole genome shotgun (WGS) entry which is preliminary data.</text>
</comment>
<sequence length="282" mass="30704">MDKFYILTNSMKDRDLKVTGQIREYLDANGKEAIVRTEPLADGAALPEDVQCMIVLGGDGTMIQAARAAVEQEIPLLGVNLGTLGYLTEVEQKSLIPSLKLLLDGNYEIEERMMLRGSVYHGTHKAGSDLALNDIAINRTGSLRILSYHIYVNGSFLNSYSADGIIVSTPTGSTGYSLSAGGPIVDPKASLIMITPICPHTLNTRSIILSANDEITIELGEGRKRDEEAAEAAFDGENPIHIVTGDRIVIHQALRKTKIVKLSKRSFLEVLRRKMGADQPGR</sequence>
<dbReference type="Gene3D" id="3.40.50.10330">
    <property type="entry name" value="Probable inorganic polyphosphate/atp-NAD kinase, domain 1"/>
    <property type="match status" value="1"/>
</dbReference>
<comment type="subcellular location">
    <subcellularLocation>
        <location evidence="6">Cytoplasm</location>
    </subcellularLocation>
</comment>
<comment type="caution">
    <text evidence="6">Lacks conserved residue(s) required for the propagation of feature annotation.</text>
</comment>
<feature type="active site" description="Proton acceptor" evidence="6">
    <location>
        <position position="59"/>
    </location>
</feature>
<evidence type="ECO:0000256" key="2">
    <source>
        <dbReference type="ARBA" id="ARBA00022777"/>
    </source>
</evidence>
<dbReference type="GO" id="GO:0051287">
    <property type="term" value="F:NAD binding"/>
    <property type="evidence" value="ECO:0007669"/>
    <property type="project" value="UniProtKB-ARBA"/>
</dbReference>
<dbReference type="GO" id="GO:0019674">
    <property type="term" value="P:NAD+ metabolic process"/>
    <property type="evidence" value="ECO:0007669"/>
    <property type="project" value="InterPro"/>
</dbReference>
<evidence type="ECO:0000313" key="7">
    <source>
        <dbReference type="EMBL" id="MBU9738948.1"/>
    </source>
</evidence>
<feature type="binding site" evidence="6">
    <location>
        <begin position="174"/>
        <end position="179"/>
    </location>
    <ligand>
        <name>NAD(+)</name>
        <dbReference type="ChEBI" id="CHEBI:57540"/>
    </ligand>
</feature>
<feature type="binding site" evidence="6">
    <location>
        <begin position="59"/>
        <end position="60"/>
    </location>
    <ligand>
        <name>NAD(+)</name>
        <dbReference type="ChEBI" id="CHEBI:57540"/>
    </ligand>
</feature>
<comment type="cofactor">
    <cofactor evidence="6">
        <name>a divalent metal cation</name>
        <dbReference type="ChEBI" id="CHEBI:60240"/>
    </cofactor>
</comment>
<evidence type="ECO:0000313" key="8">
    <source>
        <dbReference type="Proteomes" id="UP000712157"/>
    </source>
</evidence>
<dbReference type="AlphaFoldDB" id="A0A949NHW7"/>
<evidence type="ECO:0000256" key="3">
    <source>
        <dbReference type="ARBA" id="ARBA00022857"/>
    </source>
</evidence>
<dbReference type="Proteomes" id="UP000712157">
    <property type="component" value="Unassembled WGS sequence"/>
</dbReference>
<accession>A0A949NHW7</accession>
<dbReference type="EC" id="2.7.1.23" evidence="6"/>
<evidence type="ECO:0000256" key="6">
    <source>
        <dbReference type="HAMAP-Rule" id="MF_00361"/>
    </source>
</evidence>
<evidence type="ECO:0000256" key="1">
    <source>
        <dbReference type="ARBA" id="ARBA00022679"/>
    </source>
</evidence>
<dbReference type="PANTHER" id="PTHR20275">
    <property type="entry name" value="NAD KINASE"/>
    <property type="match status" value="1"/>
</dbReference>
<dbReference type="SUPFAM" id="SSF111331">
    <property type="entry name" value="NAD kinase/diacylglycerol kinase-like"/>
    <property type="match status" value="1"/>
</dbReference>
<feature type="binding site" evidence="6">
    <location>
        <position position="144"/>
    </location>
    <ligand>
        <name>NAD(+)</name>
        <dbReference type="ChEBI" id="CHEBI:57540"/>
    </ligand>
</feature>
<comment type="catalytic activity">
    <reaction evidence="5 6">
        <text>NAD(+) + ATP = ADP + NADP(+) + H(+)</text>
        <dbReference type="Rhea" id="RHEA:18629"/>
        <dbReference type="ChEBI" id="CHEBI:15378"/>
        <dbReference type="ChEBI" id="CHEBI:30616"/>
        <dbReference type="ChEBI" id="CHEBI:57540"/>
        <dbReference type="ChEBI" id="CHEBI:58349"/>
        <dbReference type="ChEBI" id="CHEBI:456216"/>
        <dbReference type="EC" id="2.7.1.23"/>
    </reaction>
</comment>
<keyword evidence="8" id="KW-1185">Reference proteome</keyword>
<dbReference type="InterPro" id="IPR017438">
    <property type="entry name" value="ATP-NAD_kinase_N"/>
</dbReference>
<dbReference type="PANTHER" id="PTHR20275:SF0">
    <property type="entry name" value="NAD KINASE"/>
    <property type="match status" value="1"/>
</dbReference>
<dbReference type="InterPro" id="IPR017437">
    <property type="entry name" value="ATP-NAD_kinase_PpnK-typ_C"/>
</dbReference>
<dbReference type="GO" id="GO:0005737">
    <property type="term" value="C:cytoplasm"/>
    <property type="evidence" value="ECO:0007669"/>
    <property type="project" value="UniProtKB-SubCell"/>
</dbReference>
<keyword evidence="6" id="KW-0547">Nucleotide-binding</keyword>